<gene>
    <name evidence="2" type="ORF">HMPREF0877_0901</name>
</gene>
<dbReference type="eggNOG" id="ENOG502ZC5N">
    <property type="taxonomic scope" value="Bacteria"/>
</dbReference>
<evidence type="ECO:0000259" key="1">
    <source>
        <dbReference type="Pfam" id="PF08937"/>
    </source>
</evidence>
<dbReference type="AlphaFoldDB" id="C5RAA6"/>
<dbReference type="Pfam" id="PF08937">
    <property type="entry name" value="ThsB_TIR"/>
    <property type="match status" value="1"/>
</dbReference>
<proteinExistence type="predicted"/>
<protein>
    <recommendedName>
        <fullName evidence="1">Thoeris protein ThsB TIR-like domain-containing protein</fullName>
    </recommendedName>
</protein>
<feature type="domain" description="Thoeris protein ThsB TIR-like" evidence="1">
    <location>
        <begin position="20"/>
        <end position="120"/>
    </location>
</feature>
<name>C5RAA6_WEIPA</name>
<comment type="caution">
    <text evidence="2">The sequence shown here is derived from an EMBL/GenBank/DDBJ whole genome shotgun (WGS) entry which is preliminary data.</text>
</comment>
<dbReference type="EMBL" id="ACKU01000012">
    <property type="protein sequence ID" value="EER74960.1"/>
    <property type="molecule type" value="Genomic_DNA"/>
</dbReference>
<dbReference type="STRING" id="585506.HMPREF0877_0901"/>
<keyword evidence="3" id="KW-1185">Reference proteome</keyword>
<accession>C5RAA6</accession>
<dbReference type="InterPro" id="IPR015032">
    <property type="entry name" value="ThsB__TIR-like_domain"/>
</dbReference>
<evidence type="ECO:0000313" key="2">
    <source>
        <dbReference type="EMBL" id="EER74960.1"/>
    </source>
</evidence>
<evidence type="ECO:0000313" key="3">
    <source>
        <dbReference type="Proteomes" id="UP000004528"/>
    </source>
</evidence>
<reference evidence="2 3" key="1">
    <citation type="submission" date="2009-04" db="EMBL/GenBank/DDBJ databases">
        <authorList>
            <person name="Qin X."/>
            <person name="Bachman B."/>
            <person name="Battles P."/>
            <person name="Bell A."/>
            <person name="Bess C."/>
            <person name="Bickham C."/>
            <person name="Chaboub L."/>
            <person name="Chen D."/>
            <person name="Coyle M."/>
            <person name="Deiros D.R."/>
            <person name="Dinh H."/>
            <person name="Forbes L."/>
            <person name="Fowler G."/>
            <person name="Francisco L."/>
            <person name="Fu Q."/>
            <person name="Gubbala S."/>
            <person name="Hale W."/>
            <person name="Han Y."/>
            <person name="Hemphill L."/>
            <person name="Highlander S.K."/>
            <person name="Hirani K."/>
            <person name="Hogues M."/>
            <person name="Jackson L."/>
            <person name="Jakkamsetti A."/>
            <person name="Javaid M."/>
            <person name="Jiang H."/>
            <person name="Korchina V."/>
            <person name="Kovar C."/>
            <person name="Lara F."/>
            <person name="Lee S."/>
            <person name="Mata R."/>
            <person name="Mathew T."/>
            <person name="Moen C."/>
            <person name="Morales K."/>
            <person name="Munidasa M."/>
            <person name="Nazareth L."/>
            <person name="Ngo R."/>
            <person name="Nguyen L."/>
            <person name="Okwuonu G."/>
            <person name="Ongeri F."/>
            <person name="Patil S."/>
            <person name="Petrosino J."/>
            <person name="Pham C."/>
            <person name="Pham P."/>
            <person name="Pu L.-L."/>
            <person name="Puazo M."/>
            <person name="Raj R."/>
            <person name="Reid J."/>
            <person name="Rouhana J."/>
            <person name="Saada N."/>
            <person name="Shang Y."/>
            <person name="Simmons D."/>
            <person name="Thornton R."/>
            <person name="Warren J."/>
            <person name="Weissenberger G."/>
            <person name="Zhang J."/>
            <person name="Zhang L."/>
            <person name="Zhou C."/>
            <person name="Zhu D."/>
            <person name="Muzny D."/>
            <person name="Worley K."/>
            <person name="Gibbs R."/>
        </authorList>
    </citation>
    <scope>NUCLEOTIDE SEQUENCE [LARGE SCALE GENOMIC DNA]</scope>
    <source>
        <strain evidence="2 3">ATCC 33313</strain>
    </source>
</reference>
<organism evidence="2 3">
    <name type="scientific">Weissella paramesenteroides ATCC 33313</name>
    <dbReference type="NCBI Taxonomy" id="585506"/>
    <lineage>
        <taxon>Bacteria</taxon>
        <taxon>Bacillati</taxon>
        <taxon>Bacillota</taxon>
        <taxon>Bacilli</taxon>
        <taxon>Lactobacillales</taxon>
        <taxon>Lactobacillaceae</taxon>
        <taxon>Weissella</taxon>
    </lineage>
</organism>
<dbReference type="Proteomes" id="UP000004528">
    <property type="component" value="Unassembled WGS sequence"/>
</dbReference>
<sequence length="218" mass="25441">MIKLQLKEIRKKINMAHKVFISYKTEDTEYKEFIQNNLDVDMIDNSLNNAIPSEDETYIMRYIRKHHLSKSTVTLTLIGNKSAESLHPWLEYQGYIKREMQASLYNGDGNSKNGILAVILPSMYDSVYPYPKTTTSDYDGSTVNITVINDNTVIKEISVNYYLDSPLHDKNRDYWTADERYVIAVKWDNFILDPNKYIDMAYDKRSAAISKYTKVYPK</sequence>
<dbReference type="HOGENOM" id="CLU_1270477_0_0_9"/>